<sequence>MTRLAEEFKSNIKPKLMEKFKYKNIHQIPKITKIILNMGIGEAKDDSKILDKAQEELTLISGQKAIKTKAKKAISNFKIREGMFIGVSVTLRNKIMYEFLDRLINIAIPRIRDFRGLNSKSFDGNGNFTLGIKEQIIFPEINYDKIDKTRGLDITICTNANTDSEALELLKNFNMPFPGIEQNR</sequence>
<dbReference type="InterPro" id="IPR020929">
    <property type="entry name" value="Ribosomal_uL5_CS"/>
</dbReference>
<name>A0A381SEU0_9ZZZZ</name>
<evidence type="ECO:0008006" key="7">
    <source>
        <dbReference type="Google" id="ProtNLM"/>
    </source>
</evidence>
<dbReference type="SUPFAM" id="SSF55282">
    <property type="entry name" value="RL5-like"/>
    <property type="match status" value="1"/>
</dbReference>
<accession>A0A381SEU0</accession>
<protein>
    <recommendedName>
        <fullName evidence="7">50S ribosomal protein L5</fullName>
    </recommendedName>
</protein>
<dbReference type="HAMAP" id="MF_01333_B">
    <property type="entry name" value="Ribosomal_uL5_B"/>
    <property type="match status" value="1"/>
</dbReference>
<comment type="similarity">
    <text evidence="1">Belongs to the universal ribosomal protein uL5 family.</text>
</comment>
<dbReference type="GO" id="GO:0005840">
    <property type="term" value="C:ribosome"/>
    <property type="evidence" value="ECO:0007669"/>
    <property type="project" value="UniProtKB-KW"/>
</dbReference>
<evidence type="ECO:0000256" key="2">
    <source>
        <dbReference type="ARBA" id="ARBA00022980"/>
    </source>
</evidence>
<evidence type="ECO:0000256" key="3">
    <source>
        <dbReference type="ARBA" id="ARBA00023274"/>
    </source>
</evidence>
<keyword evidence="2" id="KW-0689">Ribosomal protein</keyword>
<keyword evidence="3" id="KW-0687">Ribonucleoprotein</keyword>
<dbReference type="PANTHER" id="PTHR11994">
    <property type="entry name" value="60S RIBOSOMAL PROTEIN L11-RELATED"/>
    <property type="match status" value="1"/>
</dbReference>
<dbReference type="NCBIfam" id="NF000585">
    <property type="entry name" value="PRK00010.1"/>
    <property type="match status" value="1"/>
</dbReference>
<dbReference type="EMBL" id="UINC01003022">
    <property type="protein sequence ID" value="SVA02602.1"/>
    <property type="molecule type" value="Genomic_DNA"/>
</dbReference>
<dbReference type="InterPro" id="IPR002132">
    <property type="entry name" value="Ribosomal_uL5"/>
</dbReference>
<organism evidence="6">
    <name type="scientific">marine metagenome</name>
    <dbReference type="NCBI Taxonomy" id="408172"/>
    <lineage>
        <taxon>unclassified sequences</taxon>
        <taxon>metagenomes</taxon>
        <taxon>ecological metagenomes</taxon>
    </lineage>
</organism>
<dbReference type="FunFam" id="3.30.1440.10:FF:000001">
    <property type="entry name" value="50S ribosomal protein L5"/>
    <property type="match status" value="1"/>
</dbReference>
<dbReference type="PIRSF" id="PIRSF002161">
    <property type="entry name" value="Ribosomal_L5"/>
    <property type="match status" value="1"/>
</dbReference>
<evidence type="ECO:0000313" key="6">
    <source>
        <dbReference type="EMBL" id="SVA02602.1"/>
    </source>
</evidence>
<dbReference type="PROSITE" id="PS00358">
    <property type="entry name" value="RIBOSOMAL_L5"/>
    <property type="match status" value="1"/>
</dbReference>
<dbReference type="Gene3D" id="3.30.1440.10">
    <property type="match status" value="1"/>
</dbReference>
<dbReference type="GO" id="GO:0003735">
    <property type="term" value="F:structural constituent of ribosome"/>
    <property type="evidence" value="ECO:0007669"/>
    <property type="project" value="InterPro"/>
</dbReference>
<dbReference type="InterPro" id="IPR031309">
    <property type="entry name" value="Ribosomal_uL5_C"/>
</dbReference>
<evidence type="ECO:0000256" key="1">
    <source>
        <dbReference type="ARBA" id="ARBA00008553"/>
    </source>
</evidence>
<dbReference type="GO" id="GO:0006412">
    <property type="term" value="P:translation"/>
    <property type="evidence" value="ECO:0007669"/>
    <property type="project" value="InterPro"/>
</dbReference>
<reference evidence="6" key="1">
    <citation type="submission" date="2018-05" db="EMBL/GenBank/DDBJ databases">
        <authorList>
            <person name="Lanie J.A."/>
            <person name="Ng W.-L."/>
            <person name="Kazmierczak K.M."/>
            <person name="Andrzejewski T.M."/>
            <person name="Davidsen T.M."/>
            <person name="Wayne K.J."/>
            <person name="Tettelin H."/>
            <person name="Glass J.I."/>
            <person name="Rusch D."/>
            <person name="Podicherti R."/>
            <person name="Tsui H.-C.T."/>
            <person name="Winkler M.E."/>
        </authorList>
    </citation>
    <scope>NUCLEOTIDE SEQUENCE</scope>
</reference>
<dbReference type="GO" id="GO:1990904">
    <property type="term" value="C:ribonucleoprotein complex"/>
    <property type="evidence" value="ECO:0007669"/>
    <property type="project" value="UniProtKB-KW"/>
</dbReference>
<dbReference type="AlphaFoldDB" id="A0A381SEU0"/>
<dbReference type="Pfam" id="PF00673">
    <property type="entry name" value="Ribosomal_L5_C"/>
    <property type="match status" value="1"/>
</dbReference>
<evidence type="ECO:0000259" key="4">
    <source>
        <dbReference type="Pfam" id="PF00281"/>
    </source>
</evidence>
<gene>
    <name evidence="6" type="ORF">METZ01_LOCUS55456</name>
</gene>
<dbReference type="Pfam" id="PF00281">
    <property type="entry name" value="Ribosomal_L5"/>
    <property type="match status" value="1"/>
</dbReference>
<feature type="domain" description="Large ribosomal subunit protein uL5 C-terminal" evidence="5">
    <location>
        <begin position="85"/>
        <end position="177"/>
    </location>
</feature>
<dbReference type="InterPro" id="IPR031310">
    <property type="entry name" value="Ribosomal_uL5_N"/>
</dbReference>
<feature type="domain" description="Large ribosomal subunit protein uL5 N-terminal" evidence="4">
    <location>
        <begin position="24"/>
        <end position="80"/>
    </location>
</feature>
<dbReference type="InterPro" id="IPR020930">
    <property type="entry name" value="Ribosomal_uL5_bac-type"/>
</dbReference>
<evidence type="ECO:0000259" key="5">
    <source>
        <dbReference type="Pfam" id="PF00673"/>
    </source>
</evidence>
<proteinExistence type="inferred from homology"/>
<dbReference type="InterPro" id="IPR022803">
    <property type="entry name" value="Ribosomal_uL5_dom_sf"/>
</dbReference>